<gene>
    <name evidence="1" type="ORF">RISK_003234</name>
</gene>
<comment type="caution">
    <text evidence="1">The sequence shown here is derived from an EMBL/GenBank/DDBJ whole genome shotgun (WGS) entry which is preliminary data.</text>
</comment>
<accession>A0A0J1BDB6</accession>
<name>A0A0J1BDB6_RHOIS</name>
<organism evidence="1 2">
    <name type="scientific">Rhodopirellula islandica</name>
    <dbReference type="NCBI Taxonomy" id="595434"/>
    <lineage>
        <taxon>Bacteria</taxon>
        <taxon>Pseudomonadati</taxon>
        <taxon>Planctomycetota</taxon>
        <taxon>Planctomycetia</taxon>
        <taxon>Pirellulales</taxon>
        <taxon>Pirellulaceae</taxon>
        <taxon>Rhodopirellula</taxon>
    </lineage>
</organism>
<dbReference type="STRING" id="595434.RISK_003234"/>
<dbReference type="AlphaFoldDB" id="A0A0J1BDB6"/>
<dbReference type="PATRIC" id="fig|595434.4.peg.3087"/>
<evidence type="ECO:0000313" key="1">
    <source>
        <dbReference type="EMBL" id="KLU04612.1"/>
    </source>
</evidence>
<evidence type="ECO:0000313" key="2">
    <source>
        <dbReference type="Proteomes" id="UP000036367"/>
    </source>
</evidence>
<dbReference type="Proteomes" id="UP000036367">
    <property type="component" value="Unassembled WGS sequence"/>
</dbReference>
<keyword evidence="2" id="KW-1185">Reference proteome</keyword>
<proteinExistence type="predicted"/>
<sequence>MEAHHTDRLDWVPGRMMGPVGLLRDGFTLEKQKIGQTK</sequence>
<protein>
    <submittedName>
        <fullName evidence="1">Uncharacterized protein</fullName>
    </submittedName>
</protein>
<dbReference type="EMBL" id="LECT01000026">
    <property type="protein sequence ID" value="KLU04612.1"/>
    <property type="molecule type" value="Genomic_DNA"/>
</dbReference>
<reference evidence="1" key="1">
    <citation type="submission" date="2015-05" db="EMBL/GenBank/DDBJ databases">
        <title>Permanent draft genome of Rhodopirellula islandicus K833.</title>
        <authorList>
            <person name="Kizina J."/>
            <person name="Richter M."/>
            <person name="Glockner F.O."/>
            <person name="Harder J."/>
        </authorList>
    </citation>
    <scope>NUCLEOTIDE SEQUENCE [LARGE SCALE GENOMIC DNA]</scope>
    <source>
        <strain evidence="1">K833</strain>
    </source>
</reference>